<name>A0ABW3HU36_9BACL</name>
<evidence type="ECO:0000313" key="2">
    <source>
        <dbReference type="EMBL" id="MFD0961047.1"/>
    </source>
</evidence>
<sequence>MYKMPIFRRVWLLATVSAVTLGIYYWFFMDRPWMEGATLNPYQVDEIQLVRRDGELPLQEEIISIQDKGWVRDLLSEWKDAAYVKEAFPSDYAILQGDWNRYYVYINDGASMKFNAEIYLGHHGDGLRENAMMLIKDRYHYEVPSSMSELLAMDLEDILASSGNVSVTLDNWLPLAVINGQRHTAYFMGDSWGDEVQLQDMKQAAVVTSSLPDHIRYTERSDITELLVDGAGTYAEGTPIYQYEGHYFIRNAKDSGTWSILLPEGQAAHRLEQDRDGEVVYWKSYGSSRYFVVERDKGHEVYAAQDPNAKGSCILSWQEEKRAFVSPCTSVTYGIDGTPSEDGMLPMEKWPSRKWSGVLLYEYGMGG</sequence>
<evidence type="ECO:0008006" key="4">
    <source>
        <dbReference type="Google" id="ProtNLM"/>
    </source>
</evidence>
<feature type="transmembrane region" description="Helical" evidence="1">
    <location>
        <begin position="6"/>
        <end position="27"/>
    </location>
</feature>
<evidence type="ECO:0000256" key="1">
    <source>
        <dbReference type="SAM" id="Phobius"/>
    </source>
</evidence>
<accession>A0ABW3HU36</accession>
<dbReference type="RefSeq" id="WP_377566238.1">
    <property type="nucleotide sequence ID" value="NZ_JBHTJZ010000029.1"/>
</dbReference>
<organism evidence="2 3">
    <name type="scientific">Paenibacillus chungangensis</name>
    <dbReference type="NCBI Taxonomy" id="696535"/>
    <lineage>
        <taxon>Bacteria</taxon>
        <taxon>Bacillati</taxon>
        <taxon>Bacillota</taxon>
        <taxon>Bacilli</taxon>
        <taxon>Bacillales</taxon>
        <taxon>Paenibacillaceae</taxon>
        <taxon>Paenibacillus</taxon>
    </lineage>
</organism>
<gene>
    <name evidence="2" type="ORF">ACFQ2I_16860</name>
</gene>
<reference evidence="3" key="1">
    <citation type="journal article" date="2019" name="Int. J. Syst. Evol. Microbiol.">
        <title>The Global Catalogue of Microorganisms (GCM) 10K type strain sequencing project: providing services to taxonomists for standard genome sequencing and annotation.</title>
        <authorList>
            <consortium name="The Broad Institute Genomics Platform"/>
            <consortium name="The Broad Institute Genome Sequencing Center for Infectious Disease"/>
            <person name="Wu L."/>
            <person name="Ma J."/>
        </authorList>
    </citation>
    <scope>NUCLEOTIDE SEQUENCE [LARGE SCALE GENOMIC DNA]</scope>
    <source>
        <strain evidence="3">CCUG 59129</strain>
    </source>
</reference>
<keyword evidence="1" id="KW-0812">Transmembrane</keyword>
<proteinExistence type="predicted"/>
<keyword evidence="1" id="KW-1133">Transmembrane helix</keyword>
<dbReference type="Proteomes" id="UP001596989">
    <property type="component" value="Unassembled WGS sequence"/>
</dbReference>
<protein>
    <recommendedName>
        <fullName evidence="4">DUF5050 domain-containing protein</fullName>
    </recommendedName>
</protein>
<evidence type="ECO:0000313" key="3">
    <source>
        <dbReference type="Proteomes" id="UP001596989"/>
    </source>
</evidence>
<comment type="caution">
    <text evidence="2">The sequence shown here is derived from an EMBL/GenBank/DDBJ whole genome shotgun (WGS) entry which is preliminary data.</text>
</comment>
<keyword evidence="1" id="KW-0472">Membrane</keyword>
<dbReference type="EMBL" id="JBHTJZ010000029">
    <property type="protein sequence ID" value="MFD0961047.1"/>
    <property type="molecule type" value="Genomic_DNA"/>
</dbReference>
<keyword evidence="3" id="KW-1185">Reference proteome</keyword>